<gene>
    <name evidence="9" type="ORF">FVEG_09696</name>
</gene>
<evidence type="ECO:0000256" key="4">
    <source>
        <dbReference type="ARBA" id="ARBA00022723"/>
    </source>
</evidence>
<dbReference type="EMBL" id="DS022254">
    <property type="protein sequence ID" value="EWG50493.1"/>
    <property type="molecule type" value="Genomic_DNA"/>
</dbReference>
<keyword evidence="5" id="KW-0378">Hydrolase</keyword>
<comment type="similarity">
    <text evidence="2">Belongs to the peptidase M1 family.</text>
</comment>
<dbReference type="InterPro" id="IPR045357">
    <property type="entry name" value="Aminopeptidase_N-like_N"/>
</dbReference>
<dbReference type="Proteomes" id="UP000009096">
    <property type="component" value="Chromosome 1"/>
</dbReference>
<proteinExistence type="inferred from homology"/>
<dbReference type="KEGG" id="fvr:FVEG_09696"/>
<dbReference type="GO" id="GO:0006508">
    <property type="term" value="P:proteolysis"/>
    <property type="evidence" value="ECO:0007669"/>
    <property type="project" value="UniProtKB-KW"/>
</dbReference>
<dbReference type="GO" id="GO:0005737">
    <property type="term" value="C:cytoplasm"/>
    <property type="evidence" value="ECO:0007669"/>
    <property type="project" value="TreeGrafter"/>
</dbReference>
<dbReference type="Gene3D" id="2.60.40.1730">
    <property type="entry name" value="tricorn interacting facor f3 domain"/>
    <property type="match status" value="1"/>
</dbReference>
<evidence type="ECO:0000256" key="3">
    <source>
        <dbReference type="ARBA" id="ARBA00022670"/>
    </source>
</evidence>
<dbReference type="GO" id="GO:0016020">
    <property type="term" value="C:membrane"/>
    <property type="evidence" value="ECO:0007669"/>
    <property type="project" value="TreeGrafter"/>
</dbReference>
<evidence type="ECO:0000256" key="1">
    <source>
        <dbReference type="ARBA" id="ARBA00001947"/>
    </source>
</evidence>
<reference evidence="9 10" key="1">
    <citation type="journal article" date="2010" name="Nature">
        <title>Comparative genomics reveals mobile pathogenicity chromosomes in Fusarium.</title>
        <authorList>
            <person name="Ma L.J."/>
            <person name="van der Does H.C."/>
            <person name="Borkovich K.A."/>
            <person name="Coleman J.J."/>
            <person name="Daboussi M.J."/>
            <person name="Di Pietro A."/>
            <person name="Dufresne M."/>
            <person name="Freitag M."/>
            <person name="Grabherr M."/>
            <person name="Henrissat B."/>
            <person name="Houterman P.M."/>
            <person name="Kang S."/>
            <person name="Shim W.B."/>
            <person name="Woloshuk C."/>
            <person name="Xie X."/>
            <person name="Xu J.R."/>
            <person name="Antoniw J."/>
            <person name="Baker S.E."/>
            <person name="Bluhm B.H."/>
            <person name="Breakspear A."/>
            <person name="Brown D.W."/>
            <person name="Butchko R.A."/>
            <person name="Chapman S."/>
            <person name="Coulson R."/>
            <person name="Coutinho P.M."/>
            <person name="Danchin E.G."/>
            <person name="Diener A."/>
            <person name="Gale L.R."/>
            <person name="Gardiner D.M."/>
            <person name="Goff S."/>
            <person name="Hammond-Kosack K.E."/>
            <person name="Hilburn K."/>
            <person name="Hua-Van A."/>
            <person name="Jonkers W."/>
            <person name="Kazan K."/>
            <person name="Kodira C.D."/>
            <person name="Koehrsen M."/>
            <person name="Kumar L."/>
            <person name="Lee Y.H."/>
            <person name="Li L."/>
            <person name="Manners J.M."/>
            <person name="Miranda-Saavedra D."/>
            <person name="Mukherjee M."/>
            <person name="Park G."/>
            <person name="Park J."/>
            <person name="Park S.Y."/>
            <person name="Proctor R.H."/>
            <person name="Regev A."/>
            <person name="Ruiz-Roldan M.C."/>
            <person name="Sain D."/>
            <person name="Sakthikumar S."/>
            <person name="Sykes S."/>
            <person name="Schwartz D.C."/>
            <person name="Turgeon B.G."/>
            <person name="Wapinski I."/>
            <person name="Yoder O."/>
            <person name="Young S."/>
            <person name="Zeng Q."/>
            <person name="Zhou S."/>
            <person name="Galagan J."/>
            <person name="Cuomo C.A."/>
            <person name="Kistler H.C."/>
            <person name="Rep M."/>
        </authorList>
    </citation>
    <scope>NUCLEOTIDE SEQUENCE [LARGE SCALE GENOMIC DNA]</scope>
    <source>
        <strain evidence="10">M3125 / FGSC 7600</strain>
    </source>
</reference>
<dbReference type="EMBL" id="CM000578">
    <property type="protein sequence ID" value="EWG50493.1"/>
    <property type="molecule type" value="Genomic_DNA"/>
</dbReference>
<dbReference type="PANTHER" id="PTHR11533">
    <property type="entry name" value="PROTEASE M1 ZINC METALLOPROTEASE"/>
    <property type="match status" value="1"/>
</dbReference>
<dbReference type="Pfam" id="PF17900">
    <property type="entry name" value="Peptidase_M1_N"/>
    <property type="match status" value="1"/>
</dbReference>
<dbReference type="RefSeq" id="XP_018756684.1">
    <property type="nucleotide sequence ID" value="XM_018898750.1"/>
</dbReference>
<dbReference type="AlphaFoldDB" id="W7MFS6"/>
<comment type="cofactor">
    <cofactor evidence="1">
        <name>Zn(2+)</name>
        <dbReference type="ChEBI" id="CHEBI:29105"/>
    </cofactor>
</comment>
<evidence type="ECO:0000256" key="5">
    <source>
        <dbReference type="ARBA" id="ARBA00022801"/>
    </source>
</evidence>
<keyword evidence="7" id="KW-0482">Metalloprotease</keyword>
<dbReference type="CDD" id="cd09601">
    <property type="entry name" value="M1_APN-Q_like"/>
    <property type="match status" value="1"/>
</dbReference>
<organism evidence="9 10">
    <name type="scientific">Gibberella moniliformis (strain M3125 / FGSC 7600)</name>
    <name type="common">Maize ear and stalk rot fungus</name>
    <name type="synonym">Fusarium verticillioides</name>
    <dbReference type="NCBI Taxonomy" id="334819"/>
    <lineage>
        <taxon>Eukaryota</taxon>
        <taxon>Fungi</taxon>
        <taxon>Dikarya</taxon>
        <taxon>Ascomycota</taxon>
        <taxon>Pezizomycotina</taxon>
        <taxon>Sordariomycetes</taxon>
        <taxon>Hypocreomycetidae</taxon>
        <taxon>Hypocreales</taxon>
        <taxon>Nectriaceae</taxon>
        <taxon>Fusarium</taxon>
        <taxon>Fusarium fujikuroi species complex</taxon>
    </lineage>
</organism>
<name>W7MFS6_GIBM7</name>
<dbReference type="GO" id="GO:0008270">
    <property type="term" value="F:zinc ion binding"/>
    <property type="evidence" value="ECO:0007669"/>
    <property type="project" value="TreeGrafter"/>
</dbReference>
<feature type="domain" description="Aminopeptidase N-like N-terminal" evidence="8">
    <location>
        <begin position="115"/>
        <end position="309"/>
    </location>
</feature>
<evidence type="ECO:0000313" key="10">
    <source>
        <dbReference type="Proteomes" id="UP000009096"/>
    </source>
</evidence>
<dbReference type="PRINTS" id="PR00756">
    <property type="entry name" value="ALADIPTASE"/>
</dbReference>
<dbReference type="FunFam" id="2.60.40.1730:FF:000002">
    <property type="entry name" value="Aminopeptidase"/>
    <property type="match status" value="1"/>
</dbReference>
<dbReference type="InterPro" id="IPR034016">
    <property type="entry name" value="M1_APN-typ"/>
</dbReference>
<evidence type="ECO:0000313" key="9">
    <source>
        <dbReference type="EMBL" id="EWG50493.1"/>
    </source>
</evidence>
<keyword evidence="3" id="KW-0645">Protease</keyword>
<evidence type="ECO:0000256" key="2">
    <source>
        <dbReference type="ARBA" id="ARBA00010136"/>
    </source>
</evidence>
<dbReference type="InterPro" id="IPR050344">
    <property type="entry name" value="Peptidase_M1_aminopeptidases"/>
</dbReference>
<dbReference type="GO" id="GO:0070006">
    <property type="term" value="F:metalloaminopeptidase activity"/>
    <property type="evidence" value="ECO:0007669"/>
    <property type="project" value="TreeGrafter"/>
</dbReference>
<accession>W7MFS6</accession>
<dbReference type="GO" id="GO:0043171">
    <property type="term" value="P:peptide catabolic process"/>
    <property type="evidence" value="ECO:0007669"/>
    <property type="project" value="TreeGrafter"/>
</dbReference>
<dbReference type="eggNOG" id="KOG1046">
    <property type="taxonomic scope" value="Eukaryota"/>
</dbReference>
<keyword evidence="10" id="KW-1185">Reference proteome</keyword>
<keyword evidence="4" id="KW-0479">Metal-binding</keyword>
<dbReference type="GeneID" id="30067335"/>
<dbReference type="PANTHER" id="PTHR11533:SF171">
    <property type="entry name" value="AMINOPEPTIDASE"/>
    <property type="match status" value="1"/>
</dbReference>
<evidence type="ECO:0000259" key="8">
    <source>
        <dbReference type="Pfam" id="PF17900"/>
    </source>
</evidence>
<dbReference type="VEuPathDB" id="FungiDB:FVEG_09696"/>
<evidence type="ECO:0000256" key="7">
    <source>
        <dbReference type="ARBA" id="ARBA00023049"/>
    </source>
</evidence>
<sequence>MSSSKGLLRHLPLPLRLWSNCSPLSVITRQTATSVSASVSQGIGIGNCGIFSRGLASLVNGQVKPLNSRRDNGRPMPIGIRSLVPKISDRACSAHARLARNETMTDRDVLPDNVKPKHYDLSLRDLEFTNWTYKGTVTIDSEITKPTKEIIVNTLELKLSHAKVSADSKTFESTKFDYDSKAQRSTITFDEEIPVASKASLIIEFEGIINNEMAGFYRSKYKPAETPSASVPSDGEWHYMFSTQFEACDARRAFPCFDEPNLKATFDFDIEIPSDQVALSNMPVKETRPSKDGWNIVSFETSPVMSTYLLAWAVGDFEYIEAFTDRKYDGKQIPVRVYTTRGLKEQGQWALEHAPKIMTSSPRSSTSTTLCPSPI</sequence>
<keyword evidence="6" id="KW-0862">Zinc</keyword>
<keyword evidence="9" id="KW-0031">Aminopeptidase</keyword>
<evidence type="ECO:0000256" key="6">
    <source>
        <dbReference type="ARBA" id="ARBA00022833"/>
    </source>
</evidence>
<dbReference type="GO" id="GO:0042277">
    <property type="term" value="F:peptide binding"/>
    <property type="evidence" value="ECO:0007669"/>
    <property type="project" value="TreeGrafter"/>
</dbReference>
<dbReference type="STRING" id="334819.W7MFS6"/>
<dbReference type="SUPFAM" id="SSF63737">
    <property type="entry name" value="Leukotriene A4 hydrolase N-terminal domain"/>
    <property type="match status" value="1"/>
</dbReference>
<dbReference type="InterPro" id="IPR042097">
    <property type="entry name" value="Aminopeptidase_N-like_N_sf"/>
</dbReference>
<dbReference type="InterPro" id="IPR001930">
    <property type="entry name" value="Peptidase_M1"/>
</dbReference>
<protein>
    <submittedName>
        <fullName evidence="9">Glutamyl aminopeptidase</fullName>
    </submittedName>
</protein>